<keyword evidence="7" id="KW-0408">Iron</keyword>
<evidence type="ECO:0000256" key="1">
    <source>
        <dbReference type="ARBA" id="ARBA00004571"/>
    </source>
</evidence>
<keyword evidence="9" id="KW-0472">Membrane</keyword>
<dbReference type="Pfam" id="PF07715">
    <property type="entry name" value="Plug"/>
    <property type="match status" value="1"/>
</dbReference>
<dbReference type="AlphaFoldDB" id="A0A6G4QTH5"/>
<gene>
    <name evidence="13" type="ORF">G5B46_04415</name>
</gene>
<comment type="caution">
    <text evidence="13">The sequence shown here is derived from an EMBL/GenBank/DDBJ whole genome shotgun (WGS) entry which is preliminary data.</text>
</comment>
<evidence type="ECO:0000256" key="10">
    <source>
        <dbReference type="ARBA" id="ARBA00023237"/>
    </source>
</evidence>
<evidence type="ECO:0000256" key="9">
    <source>
        <dbReference type="ARBA" id="ARBA00023136"/>
    </source>
</evidence>
<evidence type="ECO:0000313" key="13">
    <source>
        <dbReference type="EMBL" id="NGM48841.1"/>
    </source>
</evidence>
<dbReference type="InterPro" id="IPR039426">
    <property type="entry name" value="TonB-dep_rcpt-like"/>
</dbReference>
<dbReference type="SUPFAM" id="SSF56935">
    <property type="entry name" value="Porins"/>
    <property type="match status" value="1"/>
</dbReference>
<feature type="signal peptide" evidence="11">
    <location>
        <begin position="1"/>
        <end position="37"/>
    </location>
</feature>
<keyword evidence="10" id="KW-0998">Cell outer membrane</keyword>
<dbReference type="Gene3D" id="2.40.170.20">
    <property type="entry name" value="TonB-dependent receptor, beta-barrel domain"/>
    <property type="match status" value="2"/>
</dbReference>
<keyword evidence="13" id="KW-0675">Receptor</keyword>
<evidence type="ECO:0000256" key="11">
    <source>
        <dbReference type="SAM" id="SignalP"/>
    </source>
</evidence>
<evidence type="ECO:0000256" key="7">
    <source>
        <dbReference type="ARBA" id="ARBA00023004"/>
    </source>
</evidence>
<evidence type="ECO:0000259" key="12">
    <source>
        <dbReference type="Pfam" id="PF07715"/>
    </source>
</evidence>
<dbReference type="Gene3D" id="2.170.130.10">
    <property type="entry name" value="TonB-dependent receptor, plug domain"/>
    <property type="match status" value="1"/>
</dbReference>
<comment type="subcellular location">
    <subcellularLocation>
        <location evidence="1">Cell outer membrane</location>
        <topology evidence="1">Multi-pass membrane protein</topology>
    </subcellularLocation>
</comment>
<evidence type="ECO:0000256" key="2">
    <source>
        <dbReference type="ARBA" id="ARBA00022448"/>
    </source>
</evidence>
<keyword evidence="5" id="KW-0812">Transmembrane</keyword>
<dbReference type="RefSeq" id="WP_165256406.1">
    <property type="nucleotide sequence ID" value="NZ_JAAKGT010000001.1"/>
</dbReference>
<dbReference type="PANTHER" id="PTHR32552">
    <property type="entry name" value="FERRICHROME IRON RECEPTOR-RELATED"/>
    <property type="match status" value="1"/>
</dbReference>
<feature type="domain" description="TonB-dependent receptor plug" evidence="12">
    <location>
        <begin position="70"/>
        <end position="181"/>
    </location>
</feature>
<evidence type="ECO:0000256" key="3">
    <source>
        <dbReference type="ARBA" id="ARBA00022452"/>
    </source>
</evidence>
<dbReference type="EMBL" id="JAAKGT010000001">
    <property type="protein sequence ID" value="NGM48841.1"/>
    <property type="molecule type" value="Genomic_DNA"/>
</dbReference>
<dbReference type="InterPro" id="IPR036942">
    <property type="entry name" value="Beta-barrel_TonB_sf"/>
</dbReference>
<dbReference type="GO" id="GO:0009279">
    <property type="term" value="C:cell outer membrane"/>
    <property type="evidence" value="ECO:0007669"/>
    <property type="project" value="UniProtKB-SubCell"/>
</dbReference>
<reference evidence="13" key="1">
    <citation type="submission" date="2020-02" db="EMBL/GenBank/DDBJ databases">
        <authorList>
            <person name="Gao J."/>
            <person name="Sun J."/>
        </authorList>
    </citation>
    <scope>NUCLEOTIDE SEQUENCE</scope>
    <source>
        <strain evidence="13">602-2</strain>
    </source>
</reference>
<accession>A0A6G4QTH5</accession>
<evidence type="ECO:0000256" key="6">
    <source>
        <dbReference type="ARBA" id="ARBA00022729"/>
    </source>
</evidence>
<keyword evidence="8" id="KW-0406">Ion transport</keyword>
<protein>
    <submittedName>
        <fullName evidence="13">TonB-dependent receptor</fullName>
    </submittedName>
</protein>
<evidence type="ECO:0000256" key="4">
    <source>
        <dbReference type="ARBA" id="ARBA00022496"/>
    </source>
</evidence>
<name>A0A6G4QTH5_9CAUL</name>
<keyword evidence="3" id="KW-1134">Transmembrane beta strand</keyword>
<evidence type="ECO:0000256" key="8">
    <source>
        <dbReference type="ARBA" id="ARBA00023065"/>
    </source>
</evidence>
<keyword evidence="6 11" id="KW-0732">Signal</keyword>
<proteinExistence type="predicted"/>
<feature type="chain" id="PRO_5026153569" evidence="11">
    <location>
        <begin position="38"/>
        <end position="961"/>
    </location>
</feature>
<sequence>MADLGPQRGRNRALQVSHMVLALAAGASALSATAAHAQSTGQSADKPVTVETTAVDEVIVTGVMVGTAAKKANVSFSVLSEDDMSKFTPISADDMLRDMPGVVVESNDGVARNEVFTRGMTIGTGANTSGYFWTTILEDGLPVVPFKFSGFQDGYFYRADISTSRVESVRGGSSATGVTTSVGATFNYITGKVKPGAMIQTRIGFEGEDLHLSWKQVDGAYGWVNEAGDLGLGVSGFYRRSSGQVDPGFDLNHGGQFRVNLYKDYNTDNGGGSFNLVYKHLDDTNAELTTFQQPTYGYQNPEEIPGFGRDVNLFMNGGKQTVPNYFKPGSHTLDPSDGYRYKQDALSLRWNHDIGERLTFTGSARIQKSTYRGQSYKPQQLASLASAAATRERFGLNINNLDRTPGYYVFTNAAGQEVARVANNVAGSQLGTNYRTGVACPRVTAATWQSTSLCIVGNTLPNRDIDMRGGVVTGVTPKPDGSYDHTLPIESATQDLVLLTRAEDNYRESVDYMGNFTATYRGETWSVNGGLYLSRSEQVNDNWANGLGVSAWADGQVQNLNVKYVTNGGTSYQLTDAGGWGSYGSGLFTTVSQRARIMELSPYAGLAWSPTKHWDFNASIKYQYFHARTYSETWDLRNPGAASLTNGGLDGDPLTVYDNVYMTKAPAKVIGADKKVSLVDYSVALGYNFNDKHKIYYRYTDAKQPSSGVINRYSTAATLVRPLGPTAYIKGHEFAYTFGDRRFNGQVTYFYQNFAVNDYPTGVDKDNVSTYLLPDNFNKYFTRGIETWAKWRVTRNLEWNPSVTFLNGKTTEAYVWLNTGANGNGADDDVLRIDAGLLARSPKWTLSNTVSYRYKDFRLNVRHRWMDERKLNTNSLDHRFLPAQDNLDVSVQYSGLKKTMVTLDVRNVLDKAYISAYDPMISTNLPAGVQVYDVVEQLPESGYLVKRNAPRSVWLTVRKEF</sequence>
<keyword evidence="4" id="KW-0410">Iron transport</keyword>
<dbReference type="GO" id="GO:0015344">
    <property type="term" value="F:siderophore uptake transmembrane transporter activity"/>
    <property type="evidence" value="ECO:0007669"/>
    <property type="project" value="TreeGrafter"/>
</dbReference>
<dbReference type="InterPro" id="IPR037066">
    <property type="entry name" value="Plug_dom_sf"/>
</dbReference>
<organism evidence="13">
    <name type="scientific">Caulobacter sp. 602-2</name>
    <dbReference type="NCBI Taxonomy" id="2710887"/>
    <lineage>
        <taxon>Bacteria</taxon>
        <taxon>Pseudomonadati</taxon>
        <taxon>Pseudomonadota</taxon>
        <taxon>Alphaproteobacteria</taxon>
        <taxon>Caulobacterales</taxon>
        <taxon>Caulobacteraceae</taxon>
        <taxon>Caulobacter</taxon>
    </lineage>
</organism>
<keyword evidence="2" id="KW-0813">Transport</keyword>
<dbReference type="PANTHER" id="PTHR32552:SF89">
    <property type="entry name" value="CATECHOLATE SIDEROPHORE RECEPTOR FIU"/>
    <property type="match status" value="1"/>
</dbReference>
<evidence type="ECO:0000256" key="5">
    <source>
        <dbReference type="ARBA" id="ARBA00022692"/>
    </source>
</evidence>
<dbReference type="InterPro" id="IPR012910">
    <property type="entry name" value="Plug_dom"/>
</dbReference>